<keyword evidence="1" id="KW-0732">Signal</keyword>
<dbReference type="SUPFAM" id="SSF53649">
    <property type="entry name" value="Alkaline phosphatase-like"/>
    <property type="match status" value="1"/>
</dbReference>
<dbReference type="EMBL" id="JACNEP010000015">
    <property type="protein sequence ID" value="MBC3767241.1"/>
    <property type="molecule type" value="Genomic_DNA"/>
</dbReference>
<dbReference type="PANTHER" id="PTHR10151">
    <property type="entry name" value="ECTONUCLEOTIDE PYROPHOSPHATASE/PHOSPHODIESTERASE"/>
    <property type="match status" value="1"/>
</dbReference>
<name>A0A8J6M6N5_9ALTE</name>
<dbReference type="InterPro" id="IPR017850">
    <property type="entry name" value="Alkaline_phosphatase_core_sf"/>
</dbReference>
<protein>
    <submittedName>
        <fullName evidence="2">Alkaline phosphatase family protein</fullName>
    </submittedName>
</protein>
<evidence type="ECO:0000256" key="1">
    <source>
        <dbReference type="SAM" id="SignalP"/>
    </source>
</evidence>
<dbReference type="GO" id="GO:0016787">
    <property type="term" value="F:hydrolase activity"/>
    <property type="evidence" value="ECO:0007669"/>
    <property type="project" value="UniProtKB-ARBA"/>
</dbReference>
<dbReference type="PANTHER" id="PTHR10151:SF120">
    <property type="entry name" value="BIS(5'-ADENOSYL)-TRIPHOSPHATASE"/>
    <property type="match status" value="1"/>
</dbReference>
<dbReference type="PROSITE" id="PS51257">
    <property type="entry name" value="PROKAR_LIPOPROTEIN"/>
    <property type="match status" value="1"/>
</dbReference>
<dbReference type="RefSeq" id="WP_186507759.1">
    <property type="nucleotide sequence ID" value="NZ_JACNEP010000015.1"/>
</dbReference>
<accession>A0A8J6M6N5</accession>
<proteinExistence type="predicted"/>
<reference evidence="2" key="2">
    <citation type="submission" date="2020-08" db="EMBL/GenBank/DDBJ databases">
        <authorList>
            <person name="Lai Q."/>
        </authorList>
    </citation>
    <scope>NUCLEOTIDE SEQUENCE</scope>
    <source>
        <strain evidence="2">S27-2</strain>
    </source>
</reference>
<dbReference type="Proteomes" id="UP000601768">
    <property type="component" value="Unassembled WGS sequence"/>
</dbReference>
<dbReference type="Pfam" id="PF01663">
    <property type="entry name" value="Phosphodiest"/>
    <property type="match status" value="1"/>
</dbReference>
<feature type="signal peptide" evidence="1">
    <location>
        <begin position="1"/>
        <end position="28"/>
    </location>
</feature>
<evidence type="ECO:0000313" key="3">
    <source>
        <dbReference type="Proteomes" id="UP000601768"/>
    </source>
</evidence>
<dbReference type="InterPro" id="IPR002591">
    <property type="entry name" value="Phosphodiest/P_Trfase"/>
</dbReference>
<dbReference type="Gene3D" id="3.40.720.10">
    <property type="entry name" value="Alkaline Phosphatase, subunit A"/>
    <property type="match status" value="1"/>
</dbReference>
<gene>
    <name evidence="2" type="ORF">H8B19_15275</name>
</gene>
<comment type="caution">
    <text evidence="2">The sequence shown here is derived from an EMBL/GenBank/DDBJ whole genome shotgun (WGS) entry which is preliminary data.</text>
</comment>
<keyword evidence="3" id="KW-1185">Reference proteome</keyword>
<reference evidence="2" key="1">
    <citation type="journal article" date="2018" name="Int. J. Syst. Evol. Microbiol.">
        <title>Neptunicella marina gen. nov., sp. nov., isolated from surface seawater.</title>
        <authorList>
            <person name="Liu X."/>
            <person name="Lai Q."/>
            <person name="Du Y."/>
            <person name="Zhang X."/>
            <person name="Liu Z."/>
            <person name="Sun F."/>
            <person name="Shao Z."/>
        </authorList>
    </citation>
    <scope>NUCLEOTIDE SEQUENCE</scope>
    <source>
        <strain evidence="2">S27-2</strain>
    </source>
</reference>
<dbReference type="CDD" id="cd16018">
    <property type="entry name" value="Enpp"/>
    <property type="match status" value="1"/>
</dbReference>
<dbReference type="Gene3D" id="3.30.1360.180">
    <property type="match status" value="1"/>
</dbReference>
<feature type="chain" id="PRO_5035320887" evidence="1">
    <location>
        <begin position="29"/>
        <end position="426"/>
    </location>
</feature>
<evidence type="ECO:0000313" key="2">
    <source>
        <dbReference type="EMBL" id="MBC3767241.1"/>
    </source>
</evidence>
<dbReference type="AlphaFoldDB" id="A0A8J6M6N5"/>
<organism evidence="2 3">
    <name type="scientific">Neptunicella marina</name>
    <dbReference type="NCBI Taxonomy" id="2125989"/>
    <lineage>
        <taxon>Bacteria</taxon>
        <taxon>Pseudomonadati</taxon>
        <taxon>Pseudomonadota</taxon>
        <taxon>Gammaproteobacteria</taxon>
        <taxon>Alteromonadales</taxon>
        <taxon>Alteromonadaceae</taxon>
        <taxon>Neptunicella</taxon>
    </lineage>
</organism>
<sequence length="426" mass="48543">MNIKIKHVMVFFLTGMTSCFFQLPPALAAVPSNPIVLISIDGFRYDYLDKYQAPNLQLLAKQGVRARSMRPSYPSVTFPNHITLVTGQYPAHHGLVHNEFYDQKLDDIYTMGKAAKQPQWMQALPIWTLAEQKGLITATFFWPESDAELDGVQPHYFYHYNKSTPYQQRIDQIIKWLQMPVDKRPVFIASYFSKVDTAGHNYGPDSPEVAEAVSMVDAYIGDLKQRIDQLHIPVNLIVVSDHGMQAIQASSQINWQTMPGINNYRVVDRHTQLFLYNKRNKSQQELRQYGQQLRDISDGRYSVYLKGEFPDYLHYNDNARIADIVLDANPPAYFPGWDLRKKINTQQQPDKDNGAHGFDPVKTPNMQALFIANGPNFKSGITIDTFDNIHVFPAMMAILGLPLPAKTDGKLKVLKPILKNLPDSNN</sequence>